<feature type="domain" description="Protein kinase" evidence="2">
    <location>
        <begin position="269"/>
        <end position="540"/>
    </location>
</feature>
<dbReference type="PROSITE" id="PS50011">
    <property type="entry name" value="PROTEIN_KINASE_DOM"/>
    <property type="match status" value="1"/>
</dbReference>
<dbReference type="GO" id="GO:0004674">
    <property type="term" value="F:protein serine/threonine kinase activity"/>
    <property type="evidence" value="ECO:0007669"/>
    <property type="project" value="TreeGrafter"/>
</dbReference>
<keyword evidence="3" id="KW-1185">Reference proteome</keyword>
<feature type="region of interest" description="Disordered" evidence="1">
    <location>
        <begin position="652"/>
        <end position="764"/>
    </location>
</feature>
<dbReference type="RefSeq" id="XP_027201731.1">
    <property type="nucleotide sequence ID" value="XM_027345930.1"/>
</dbReference>
<protein>
    <submittedName>
        <fullName evidence="4">Serine/threonine-protein kinase par-1-like</fullName>
    </submittedName>
</protein>
<feature type="compositionally biased region" description="Low complexity" evidence="1">
    <location>
        <begin position="652"/>
        <end position="698"/>
    </location>
</feature>
<dbReference type="AlphaFoldDB" id="A0A6P6Y9V6"/>
<dbReference type="Pfam" id="PF00069">
    <property type="entry name" value="Pkinase"/>
    <property type="match status" value="1"/>
</dbReference>
<name>A0A6P6Y9V6_DERPT</name>
<dbReference type="KEGG" id="dpte:113795723"/>
<dbReference type="Proteomes" id="UP000515146">
    <property type="component" value="Unplaced"/>
</dbReference>
<proteinExistence type="predicted"/>
<dbReference type="InterPro" id="IPR011009">
    <property type="entry name" value="Kinase-like_dom_sf"/>
</dbReference>
<dbReference type="OrthoDB" id="6513257at2759"/>
<dbReference type="PANTHER" id="PTHR44167">
    <property type="entry name" value="OVARIAN-SPECIFIC SERINE/THREONINE-PROTEIN KINASE LOK-RELATED"/>
    <property type="match status" value="1"/>
</dbReference>
<dbReference type="PANTHER" id="PTHR44167:SF24">
    <property type="entry name" value="SERINE_THREONINE-PROTEIN KINASE CHK2"/>
    <property type="match status" value="1"/>
</dbReference>
<dbReference type="OMA" id="HRTDCCY"/>
<dbReference type="Gene3D" id="1.10.510.10">
    <property type="entry name" value="Transferase(Phosphotransferase) domain 1"/>
    <property type="match status" value="1"/>
</dbReference>
<feature type="compositionally biased region" description="Low complexity" evidence="1">
    <location>
        <begin position="119"/>
        <end position="214"/>
    </location>
</feature>
<feature type="compositionally biased region" description="Polar residues" evidence="1">
    <location>
        <begin position="109"/>
        <end position="118"/>
    </location>
</feature>
<reference evidence="4" key="1">
    <citation type="submission" date="2025-08" db="UniProtKB">
        <authorList>
            <consortium name="RefSeq"/>
        </authorList>
    </citation>
    <scope>IDENTIFICATION</scope>
    <source>
        <strain evidence="4">Airmid</strain>
    </source>
</reference>
<feature type="region of interest" description="Disordered" evidence="1">
    <location>
        <begin position="589"/>
        <end position="634"/>
    </location>
</feature>
<evidence type="ECO:0000313" key="3">
    <source>
        <dbReference type="Proteomes" id="UP000515146"/>
    </source>
</evidence>
<dbReference type="SMART" id="SM00220">
    <property type="entry name" value="S_TKc"/>
    <property type="match status" value="1"/>
</dbReference>
<accession>A0A6P6Y9V6</accession>
<gene>
    <name evidence="4" type="primary">LOC113795723</name>
</gene>
<evidence type="ECO:0000313" key="4">
    <source>
        <dbReference type="RefSeq" id="XP_027201731.1"/>
    </source>
</evidence>
<dbReference type="GO" id="GO:0005634">
    <property type="term" value="C:nucleus"/>
    <property type="evidence" value="ECO:0007669"/>
    <property type="project" value="TreeGrafter"/>
</dbReference>
<dbReference type="GO" id="GO:0005524">
    <property type="term" value="F:ATP binding"/>
    <property type="evidence" value="ECO:0007669"/>
    <property type="project" value="InterPro"/>
</dbReference>
<evidence type="ECO:0000256" key="1">
    <source>
        <dbReference type="SAM" id="MobiDB-lite"/>
    </source>
</evidence>
<feature type="compositionally biased region" description="Low complexity" evidence="1">
    <location>
        <begin position="1"/>
        <end position="93"/>
    </location>
</feature>
<sequence>MSSRKSSSTSQSNYSSTSGHHGSSNSSQSKSVMSEAASSASHSSQASAHGTSSAVSSSGSKAKSMTSSSSHVSGSRTGSSMKASGGSASKGTSQVTLSSLKASVGASPMATSAATKSQSKMGSSYHSSTKSGTSSSASKSGSHYSSVKPSSSNASSYHSSYHSSNHSSYHSSNVNGSRASSASNVSNSHSSYASGSKASSSASHTSSYHSSYASSNAANPASKAMVSNKPLSLALANSIEPSSIPGRPKLCDKMNEIDQCQPYVELNDVNELQSNGGFSLGNFIVEDDCYKYYSAGKDGHEIICKIINLDKCTPRYRENMLRFSLKITRFVGGSNGSPPISEYFVDVLEIFKIGPLIYVFMENCPNKSLYLVLLDHDKYSAIDERRWTVQIVKGIAKLQEYGIAHRFIKLQHILFDSKHNVKIAGFSKSVLFWDPNSECPLLQNCERKSRKNCHLPPESFRGPYDPSKVDMWSLGVLMVCLQTRSYPFNVNSTSKFSAQWRQFVLKHEMNRYVRAAINQTFSIDPKRRVKPADFLKHPYFTASVSNIEPKVLKTTVDPKYDPNMIDESSCHVSTTGTVSAISGSSVASSYSGTTSKNSHNSKPSSVCSGSSKSSSTASASVASSGSTSAGSMSATPTLAAPTLAAPISAAPTSAAPTSAAPTSAAPTSAKGSTSAASSVVSTSASSTSAAASSATATSMNDDEFGDDNASGIEGGKVGQEIPAEEMAHESHAQENSAPEEQADQAKPISYNSSQNNESLESKKT</sequence>
<dbReference type="InterPro" id="IPR000719">
    <property type="entry name" value="Prot_kinase_dom"/>
</dbReference>
<dbReference type="SUPFAM" id="SSF56112">
    <property type="entry name" value="Protein kinase-like (PK-like)"/>
    <property type="match status" value="1"/>
</dbReference>
<dbReference type="GO" id="GO:0005737">
    <property type="term" value="C:cytoplasm"/>
    <property type="evidence" value="ECO:0007669"/>
    <property type="project" value="TreeGrafter"/>
</dbReference>
<organism evidence="3 4">
    <name type="scientific">Dermatophagoides pteronyssinus</name>
    <name type="common">European house dust mite</name>
    <dbReference type="NCBI Taxonomy" id="6956"/>
    <lineage>
        <taxon>Eukaryota</taxon>
        <taxon>Metazoa</taxon>
        <taxon>Ecdysozoa</taxon>
        <taxon>Arthropoda</taxon>
        <taxon>Chelicerata</taxon>
        <taxon>Arachnida</taxon>
        <taxon>Acari</taxon>
        <taxon>Acariformes</taxon>
        <taxon>Sarcoptiformes</taxon>
        <taxon>Astigmata</taxon>
        <taxon>Psoroptidia</taxon>
        <taxon>Analgoidea</taxon>
        <taxon>Pyroglyphidae</taxon>
        <taxon>Dermatophagoidinae</taxon>
        <taxon>Dermatophagoides</taxon>
    </lineage>
</organism>
<feature type="compositionally biased region" description="Polar residues" evidence="1">
    <location>
        <begin position="749"/>
        <end position="758"/>
    </location>
</feature>
<dbReference type="InParanoid" id="A0A6P6Y9V6"/>
<evidence type="ECO:0000259" key="2">
    <source>
        <dbReference type="PROSITE" id="PS50011"/>
    </source>
</evidence>
<feature type="region of interest" description="Disordered" evidence="1">
    <location>
        <begin position="1"/>
        <end position="214"/>
    </location>
</feature>
<dbReference type="GO" id="GO:0044773">
    <property type="term" value="P:mitotic DNA damage checkpoint signaling"/>
    <property type="evidence" value="ECO:0007669"/>
    <property type="project" value="TreeGrafter"/>
</dbReference>